<sequence>MFARDEFPNSRVKDGKNLYGVHGFYLGLEKDNKAHVTTMPGPALVFRTIGGMLDLYFFPGPTPEEVIQQYLALVGKPALPAYYALGFQVSLFCTQI</sequence>
<organism evidence="1 2">
    <name type="scientific">Parascaris equorum</name>
    <name type="common">Equine roundworm</name>
    <dbReference type="NCBI Taxonomy" id="6256"/>
    <lineage>
        <taxon>Eukaryota</taxon>
        <taxon>Metazoa</taxon>
        <taxon>Ecdysozoa</taxon>
        <taxon>Nematoda</taxon>
        <taxon>Chromadorea</taxon>
        <taxon>Rhabditida</taxon>
        <taxon>Spirurina</taxon>
        <taxon>Ascaridomorpha</taxon>
        <taxon>Ascaridoidea</taxon>
        <taxon>Ascarididae</taxon>
        <taxon>Parascaris</taxon>
    </lineage>
</organism>
<dbReference type="GO" id="GO:0030246">
    <property type="term" value="F:carbohydrate binding"/>
    <property type="evidence" value="ECO:0007669"/>
    <property type="project" value="InterPro"/>
</dbReference>
<protein>
    <submittedName>
        <fullName evidence="2">Uncharacterized protein</fullName>
    </submittedName>
</protein>
<dbReference type="Gene3D" id="2.60.40.1760">
    <property type="entry name" value="glycosyl hydrolase (family 31)"/>
    <property type="match status" value="1"/>
</dbReference>
<dbReference type="PANTHER" id="PTHR22762">
    <property type="entry name" value="ALPHA-GLUCOSIDASE"/>
    <property type="match status" value="1"/>
</dbReference>
<dbReference type="WBParaSite" id="PEQ_0000174901-mRNA-1">
    <property type="protein sequence ID" value="PEQ_0000174901-mRNA-1"/>
    <property type="gene ID" value="PEQ_0000174901"/>
</dbReference>
<name>A0A914R550_PAREQ</name>
<dbReference type="PANTHER" id="PTHR22762:SF133">
    <property type="entry name" value="P-TYPE DOMAIN-CONTAINING PROTEIN"/>
    <property type="match status" value="1"/>
</dbReference>
<evidence type="ECO:0000313" key="2">
    <source>
        <dbReference type="WBParaSite" id="PEQ_0000174901-mRNA-1"/>
    </source>
</evidence>
<reference evidence="2" key="1">
    <citation type="submission" date="2022-11" db="UniProtKB">
        <authorList>
            <consortium name="WormBaseParasite"/>
        </authorList>
    </citation>
    <scope>IDENTIFICATION</scope>
</reference>
<dbReference type="Proteomes" id="UP000887564">
    <property type="component" value="Unplaced"/>
</dbReference>
<dbReference type="InterPro" id="IPR011013">
    <property type="entry name" value="Gal_mutarotase_sf_dom"/>
</dbReference>
<dbReference type="GO" id="GO:0005975">
    <property type="term" value="P:carbohydrate metabolic process"/>
    <property type="evidence" value="ECO:0007669"/>
    <property type="project" value="InterPro"/>
</dbReference>
<evidence type="ECO:0000313" key="1">
    <source>
        <dbReference type="Proteomes" id="UP000887564"/>
    </source>
</evidence>
<dbReference type="SUPFAM" id="SSF74650">
    <property type="entry name" value="Galactose mutarotase-like"/>
    <property type="match status" value="1"/>
</dbReference>
<accession>A0A914R550</accession>
<proteinExistence type="predicted"/>
<dbReference type="AlphaFoldDB" id="A0A914R550"/>
<dbReference type="CDD" id="cd14752">
    <property type="entry name" value="GH31_N"/>
    <property type="match status" value="1"/>
</dbReference>
<keyword evidence="1" id="KW-1185">Reference proteome</keyword>
<dbReference type="GO" id="GO:0004558">
    <property type="term" value="F:alpha-1,4-glucosidase activity"/>
    <property type="evidence" value="ECO:0007669"/>
    <property type="project" value="TreeGrafter"/>
</dbReference>